<dbReference type="Pfam" id="PF00258">
    <property type="entry name" value="Flavodoxin_1"/>
    <property type="match status" value="1"/>
</dbReference>
<comment type="cofactor">
    <cofactor evidence="1 7">
        <name>FMN</name>
        <dbReference type="ChEBI" id="CHEBI:58210"/>
    </cofactor>
</comment>
<evidence type="ECO:0000256" key="2">
    <source>
        <dbReference type="ARBA" id="ARBA00005267"/>
    </source>
</evidence>
<dbReference type="GO" id="GO:0010181">
    <property type="term" value="F:FMN binding"/>
    <property type="evidence" value="ECO:0007669"/>
    <property type="project" value="UniProtKB-UniRule"/>
</dbReference>
<reference evidence="10" key="1">
    <citation type="submission" date="2016-10" db="EMBL/GenBank/DDBJ databases">
        <authorList>
            <person name="Varghese N."/>
            <person name="Submissions S."/>
        </authorList>
    </citation>
    <scope>NUCLEOTIDE SEQUENCE [LARGE SCALE GENOMIC DNA]</scope>
    <source>
        <strain evidence="10">VPI 5359</strain>
    </source>
</reference>
<organism evidence="9 10">
    <name type="scientific">Eubacterium barkeri</name>
    <name type="common">Clostridium barkeri</name>
    <dbReference type="NCBI Taxonomy" id="1528"/>
    <lineage>
        <taxon>Bacteria</taxon>
        <taxon>Bacillati</taxon>
        <taxon>Bacillota</taxon>
        <taxon>Clostridia</taxon>
        <taxon>Eubacteriales</taxon>
        <taxon>Eubacteriaceae</taxon>
        <taxon>Eubacterium</taxon>
    </lineage>
</organism>
<sequence length="141" mass="15081">MSKIAVVYWSGTGNTEVMANAVAKGIVEKGAEAVVLTPDGFDEGMIDDFDGIAFGCPAMGAEVLEESEFEPMFEACQSKLTGKPIALFGSYGWGDGEWMRCWEESCEDVGIHLVCESVICVEEPDNVALEACKELGAELVA</sequence>
<evidence type="ECO:0000313" key="9">
    <source>
        <dbReference type="EMBL" id="SDX67250.1"/>
    </source>
</evidence>
<dbReference type="RefSeq" id="WP_090243917.1">
    <property type="nucleotide sequence ID" value="NZ_FNOU01000005.1"/>
</dbReference>
<gene>
    <name evidence="9" type="ORF">SAMN04488579_10552</name>
</gene>
<dbReference type="PROSITE" id="PS00201">
    <property type="entry name" value="FLAVODOXIN"/>
    <property type="match status" value="1"/>
</dbReference>
<dbReference type="NCBIfam" id="TIGR01753">
    <property type="entry name" value="flav_short"/>
    <property type="match status" value="1"/>
</dbReference>
<dbReference type="InterPro" id="IPR001226">
    <property type="entry name" value="Flavodoxin_CS"/>
</dbReference>
<proteinExistence type="inferred from homology"/>
<evidence type="ECO:0000313" key="10">
    <source>
        <dbReference type="Proteomes" id="UP000199652"/>
    </source>
</evidence>
<dbReference type="PANTHER" id="PTHR43717:SF1">
    <property type="entry name" value="ANAEROBIC NITRIC OXIDE REDUCTASE FLAVORUBREDOXIN"/>
    <property type="match status" value="1"/>
</dbReference>
<keyword evidence="3 7" id="KW-0813">Transport</keyword>
<comment type="similarity">
    <text evidence="2 7">Belongs to the flavodoxin family.</text>
</comment>
<keyword evidence="6 7" id="KW-0249">Electron transport</keyword>
<dbReference type="GO" id="GO:0009055">
    <property type="term" value="F:electron transfer activity"/>
    <property type="evidence" value="ECO:0007669"/>
    <property type="project" value="UniProtKB-UniRule"/>
</dbReference>
<dbReference type="EMBL" id="FNOU01000005">
    <property type="protein sequence ID" value="SDX67250.1"/>
    <property type="molecule type" value="Genomic_DNA"/>
</dbReference>
<dbReference type="Proteomes" id="UP000199652">
    <property type="component" value="Unassembled WGS sequence"/>
</dbReference>
<evidence type="ECO:0000256" key="6">
    <source>
        <dbReference type="ARBA" id="ARBA00022982"/>
    </source>
</evidence>
<evidence type="ECO:0000256" key="7">
    <source>
        <dbReference type="RuleBase" id="RU367037"/>
    </source>
</evidence>
<evidence type="ECO:0000256" key="5">
    <source>
        <dbReference type="ARBA" id="ARBA00022643"/>
    </source>
</evidence>
<dbReference type="STRING" id="1528.SAMN04488579_10552"/>
<dbReference type="SUPFAM" id="SSF52218">
    <property type="entry name" value="Flavoproteins"/>
    <property type="match status" value="1"/>
</dbReference>
<evidence type="ECO:0000256" key="1">
    <source>
        <dbReference type="ARBA" id="ARBA00001917"/>
    </source>
</evidence>
<keyword evidence="10" id="KW-1185">Reference proteome</keyword>
<dbReference type="InterPro" id="IPR008254">
    <property type="entry name" value="Flavodoxin/NO_synth"/>
</dbReference>
<evidence type="ECO:0000256" key="4">
    <source>
        <dbReference type="ARBA" id="ARBA00022630"/>
    </source>
</evidence>
<dbReference type="Gene3D" id="3.40.50.360">
    <property type="match status" value="1"/>
</dbReference>
<dbReference type="OrthoDB" id="9790745at2"/>
<comment type="function">
    <text evidence="7">Low-potential electron donor to a number of redox enzymes.</text>
</comment>
<keyword evidence="4 7" id="KW-0285">Flavoprotein</keyword>
<keyword evidence="5 7" id="KW-0288">FMN</keyword>
<dbReference type="PANTHER" id="PTHR43717">
    <property type="entry name" value="ANAEROBIC NITRIC OXIDE REDUCTASE FLAVORUBREDOXIN"/>
    <property type="match status" value="1"/>
</dbReference>
<name>A0A1H3DLN4_EUBBA</name>
<accession>A0A1H3DLN4</accession>
<dbReference type="AlphaFoldDB" id="A0A1H3DLN4"/>
<dbReference type="InterPro" id="IPR029039">
    <property type="entry name" value="Flavoprotein-like_sf"/>
</dbReference>
<dbReference type="GO" id="GO:0016651">
    <property type="term" value="F:oxidoreductase activity, acting on NAD(P)H"/>
    <property type="evidence" value="ECO:0007669"/>
    <property type="project" value="UniProtKB-ARBA"/>
</dbReference>
<dbReference type="PROSITE" id="PS50902">
    <property type="entry name" value="FLAVODOXIN_LIKE"/>
    <property type="match status" value="1"/>
</dbReference>
<dbReference type="InterPro" id="IPR010087">
    <property type="entry name" value="Flav_short"/>
</dbReference>
<protein>
    <recommendedName>
        <fullName evidence="7">Flavodoxin</fullName>
    </recommendedName>
</protein>
<evidence type="ECO:0000256" key="3">
    <source>
        <dbReference type="ARBA" id="ARBA00022448"/>
    </source>
</evidence>
<feature type="domain" description="Flavodoxin-like" evidence="8">
    <location>
        <begin position="4"/>
        <end position="140"/>
    </location>
</feature>
<evidence type="ECO:0000259" key="8">
    <source>
        <dbReference type="PROSITE" id="PS50902"/>
    </source>
</evidence>